<sequence>MAFFLPNLRQHVTPQLGILVISVSIPSHSHCLAVDRYLSYLHAPPSLLNRASCRCPRSRSHLVIARAVSPLVLSCLQELPRIHPILCRRQSMRASSSSVPSR</sequence>
<comment type="caution">
    <text evidence="1">The sequence shown here is derived from an EMBL/GenBank/DDBJ whole genome shotgun (WGS) entry which is preliminary data.</text>
</comment>
<dbReference type="Proteomes" id="UP001341840">
    <property type="component" value="Unassembled WGS sequence"/>
</dbReference>
<reference evidence="1 2" key="1">
    <citation type="journal article" date="2023" name="Plants (Basel)">
        <title>Bridging the Gap: Combining Genomics and Transcriptomics Approaches to Understand Stylosanthes scabra, an Orphan Legume from the Brazilian Caatinga.</title>
        <authorList>
            <person name="Ferreira-Neto J.R.C."/>
            <person name="da Silva M.D."/>
            <person name="Binneck E."/>
            <person name="de Melo N.F."/>
            <person name="da Silva R.H."/>
            <person name="de Melo A.L.T.M."/>
            <person name="Pandolfi V."/>
            <person name="Bustamante F.O."/>
            <person name="Brasileiro-Vidal A.C."/>
            <person name="Benko-Iseppon A.M."/>
        </authorList>
    </citation>
    <scope>NUCLEOTIDE SEQUENCE [LARGE SCALE GENOMIC DNA]</scope>
    <source>
        <tissue evidence="1">Leaves</tissue>
    </source>
</reference>
<accession>A0ABU6THD9</accession>
<evidence type="ECO:0000313" key="2">
    <source>
        <dbReference type="Proteomes" id="UP001341840"/>
    </source>
</evidence>
<dbReference type="EMBL" id="JASCZI010090908">
    <property type="protein sequence ID" value="MED6147701.1"/>
    <property type="molecule type" value="Genomic_DNA"/>
</dbReference>
<name>A0ABU6THD9_9FABA</name>
<proteinExistence type="predicted"/>
<evidence type="ECO:0000313" key="1">
    <source>
        <dbReference type="EMBL" id="MED6147701.1"/>
    </source>
</evidence>
<gene>
    <name evidence="1" type="ORF">PIB30_046234</name>
</gene>
<protein>
    <submittedName>
        <fullName evidence="1">Uncharacterized protein</fullName>
    </submittedName>
</protein>
<keyword evidence="2" id="KW-1185">Reference proteome</keyword>
<organism evidence="1 2">
    <name type="scientific">Stylosanthes scabra</name>
    <dbReference type="NCBI Taxonomy" id="79078"/>
    <lineage>
        <taxon>Eukaryota</taxon>
        <taxon>Viridiplantae</taxon>
        <taxon>Streptophyta</taxon>
        <taxon>Embryophyta</taxon>
        <taxon>Tracheophyta</taxon>
        <taxon>Spermatophyta</taxon>
        <taxon>Magnoliopsida</taxon>
        <taxon>eudicotyledons</taxon>
        <taxon>Gunneridae</taxon>
        <taxon>Pentapetalae</taxon>
        <taxon>rosids</taxon>
        <taxon>fabids</taxon>
        <taxon>Fabales</taxon>
        <taxon>Fabaceae</taxon>
        <taxon>Papilionoideae</taxon>
        <taxon>50 kb inversion clade</taxon>
        <taxon>dalbergioids sensu lato</taxon>
        <taxon>Dalbergieae</taxon>
        <taxon>Pterocarpus clade</taxon>
        <taxon>Stylosanthes</taxon>
    </lineage>
</organism>